<name>A0A9N9Z6R1_9HYPO</name>
<feature type="compositionally biased region" description="Basic residues" evidence="1">
    <location>
        <begin position="610"/>
        <end position="629"/>
    </location>
</feature>
<gene>
    <name evidence="2" type="ORF">CSOL1703_00002014</name>
</gene>
<evidence type="ECO:0000313" key="3">
    <source>
        <dbReference type="Proteomes" id="UP000775872"/>
    </source>
</evidence>
<feature type="compositionally biased region" description="Low complexity" evidence="1">
    <location>
        <begin position="73"/>
        <end position="89"/>
    </location>
</feature>
<comment type="caution">
    <text evidence="2">The sequence shown here is derived from an EMBL/GenBank/DDBJ whole genome shotgun (WGS) entry which is preliminary data.</text>
</comment>
<dbReference type="InterPro" id="IPR019021">
    <property type="entry name" value="Mms22"/>
</dbReference>
<feature type="compositionally biased region" description="Polar residues" evidence="1">
    <location>
        <begin position="20"/>
        <end position="40"/>
    </location>
</feature>
<feature type="compositionally biased region" description="Polar residues" evidence="1">
    <location>
        <begin position="63"/>
        <end position="72"/>
    </location>
</feature>
<accession>A0A9N9Z6R1</accession>
<feature type="compositionally biased region" description="Basic residues" evidence="1">
    <location>
        <begin position="850"/>
        <end position="859"/>
    </location>
</feature>
<dbReference type="GO" id="GO:0035361">
    <property type="term" value="C:Cul8-RING ubiquitin ligase complex"/>
    <property type="evidence" value="ECO:0007669"/>
    <property type="project" value="TreeGrafter"/>
</dbReference>
<proteinExistence type="predicted"/>
<dbReference type="GO" id="GO:0000724">
    <property type="term" value="P:double-strand break repair via homologous recombination"/>
    <property type="evidence" value="ECO:0007669"/>
    <property type="project" value="TreeGrafter"/>
</dbReference>
<feature type="compositionally biased region" description="Polar residues" evidence="1">
    <location>
        <begin position="92"/>
        <end position="103"/>
    </location>
</feature>
<feature type="region of interest" description="Disordered" evidence="1">
    <location>
        <begin position="248"/>
        <end position="385"/>
    </location>
</feature>
<feature type="region of interest" description="Disordered" evidence="1">
    <location>
        <begin position="399"/>
        <end position="434"/>
    </location>
</feature>
<dbReference type="PANTHER" id="PTHR28122:SF1">
    <property type="entry name" value="E3 UBIQUITIN-PROTEIN LIGASE SUBSTRATE RECEPTOR MMS22"/>
    <property type="match status" value="1"/>
</dbReference>
<feature type="region of interest" description="Disordered" evidence="1">
    <location>
        <begin position="562"/>
        <end position="633"/>
    </location>
</feature>
<dbReference type="GO" id="GO:0031297">
    <property type="term" value="P:replication fork processing"/>
    <property type="evidence" value="ECO:0007669"/>
    <property type="project" value="InterPro"/>
</dbReference>
<feature type="region of interest" description="Disordered" evidence="1">
    <location>
        <begin position="455"/>
        <end position="475"/>
    </location>
</feature>
<sequence length="2143" mass="240847">MANWRESGEVPDSEDDDFDSQITDQPSLPPTLQGSVSSKTPIGVKDIWDIPSSQDDDGLAKSDTLTFQHSKQLSVDSSLSTLSPSRAPSDSYYATQPGLDTSNDPPPPLSSSALSEAPVVDSYPNDLYQYDTLQRDTPTPRSLERLSPLPSQILGHDAEELLAAQRLVVSNERSLRTRKPEQLRPYQTERARFNSEWRQHGLRPVRIANDEDRRDQNDEELLGEAEFQPETQESASQHILDEGSVDLDRNTASSSQRSLDPPNDRNESSQRSIHDDTDNTTLDGEELPSLEDLMSGRYKFDTKRSTKRRAYRPSKNHRRDREPHLDPVPDGGGPKFIMPPGSPDPMDVSRIASRPAIGLGGDGLASSPKSTTLSPMGPTSYNLPSSISQDLQMAYHDSAETVDPFESSEQSQLEDGNLLSSASSESESDIVNQNSRKIKGVLPASWLRLDQKSSRNKFQRKITRRPLDPLPFDDNRRGVARRKEASSFSNGNDFLFEESEEEPVKVPNDKGQDRPMHIQTTLEIENTTTLPMYEISSDDESIMEHDYIEPLLASRKRQTKLPDAFNSQPKRQKVSKPASGLPPKASKATAHSKQNPPLHARSLGEGGRKPNARRQQKNPRVVKHAKSTRKTSPVPRLSILDVIEPNAPRFIRIAARTVKGRRDRGRSSPNGKNIQLATRKDHIDAISALRDWTSGSIKQRTSVSVAHRTKAMPRNHVPLDGALSQFSARLSKGSIAKQKSNQLTKTKRTASISFSKLRDNTRKSSKNSVQMATLSHQSLSHTRLAQLEVDDDSEAAGFRFSWGKKALDHLYQGDPRGSEPSSVLSSAKQIPSFSPNRNLTSKTQQPSMAKNKRCRKHTKPRRIDIEAPEYSHANDPLPPVLDQTLRVPADHQARKGAKLFGLGPYGTQYTHHFEVFPLHPDVFFNDTSLIGTGAIEIAASTEYPQSLWLRKQQVPFTLDGERFQWGEWTSQVSSELGLLLDHIVDQIETRNGVSSTPDGSDAIAGSAFLLSYVNTALSFTTDSDLNSFLSRILEVIQNFNARIISIMESKISLGDSSLQPIAQVLDYILVILYLCVRISRTDPSLLREQFSVENLLKSSASIAIRVLLQFGPHRLRQALSELDHFPRRACGLGFHDLVIHSWVVTMKVLEVARVPQASFWAIFQRTVLPPTFLLSLDVREHERIWDSMFVLLPLTEFSNVGKVVGGERHRNSSDGWGVPQQLLKRIFHLYQENKHQSPGFNGYCRALIGRCHYLVEQWGWHKCASIVGVIFDFFGSQSLAHLRNEEAYSSPRFLEELGYQPSLCIEREDRCFHIFLKLIALGLQKLRAAGSLKDIRNLVARVVPNHNRQYLKEQNIHERDLAALRNHHDLLCTLFWASPPELRPNVNLIQGLVVPANSHKAACLINLRTWSQLARFVVISGEATTSLKPFNAWRSSFFQQILEQYESVAPDIEHQLSNLSKDVTKAISSEMVSAMISWNKTAVADVLYTSVSVSLEVIQQAPDLEAGLFCLGIRQLQQAFARFSSTPPGLDWQILRASLSILETLLNQVDEFKANEQSQESESQILNSALADDALQVLSHDIAKLFFSMTHCILSASDKTRSSDQSQCAELAVVLAARLSMRLSETGSLQFLDLFKPGENGLWRSLPHDLSINQRRYLPVFITALLRHGFCNWREGHLILIELWLISVVKPKEAFGYEKDFAEQLIHHGEVFVPNTVKGFVGDINYEIKRQLLEYVVSSMRKSIRDAEPRPKRSLQLEHGRVLKRIMLLMRSDLKTLLRDTNEHHMYMGFVREAIALIKTHASDFCTVDDFFYQVNQEYSPPQQDPQLQVATLVSYGIRLADGDIKVEHPLFFFLLNQLKLAVMGDGVREEAILLCKGMQTNGLLGFILGKMFPAIIEVSRSESVAALPMVDIYTHAFQLLLEEGGGQGQLLTSHYTEELEVVLKHMIQSIHDLGPAWPSSEELHLVRQYLAFMNLLWPSLYAITLSPKMSTTLGIHGIRDLLGRGREWTGVVEAQLRCALQNDRGAWGIDSLFPPIEQPLEAGGCNQSQLGIARLAESIITDVRKNWITLGDRLTIQAPGQRRTTQSTQAGHGIQKPQWDQGDLVVDLFERLQEWNYWWERAFGMGQAGGVNRVEKNQQIFF</sequence>
<feature type="region of interest" description="Disordered" evidence="1">
    <location>
        <begin position="811"/>
        <end position="859"/>
    </location>
</feature>
<feature type="compositionally biased region" description="Basic residues" evidence="1">
    <location>
        <begin position="305"/>
        <end position="318"/>
    </location>
</feature>
<feature type="compositionally biased region" description="Polar residues" evidence="1">
    <location>
        <begin position="131"/>
        <end position="140"/>
    </location>
</feature>
<dbReference type="GO" id="GO:0005634">
    <property type="term" value="C:nucleus"/>
    <property type="evidence" value="ECO:0007669"/>
    <property type="project" value="InterPro"/>
</dbReference>
<dbReference type="OrthoDB" id="2386201at2759"/>
<dbReference type="Pfam" id="PF09462">
    <property type="entry name" value="Mus7"/>
    <property type="match status" value="1"/>
</dbReference>
<evidence type="ECO:0000256" key="1">
    <source>
        <dbReference type="SAM" id="MobiDB-lite"/>
    </source>
</evidence>
<feature type="region of interest" description="Disordered" evidence="1">
    <location>
        <begin position="1"/>
        <end position="150"/>
    </location>
</feature>
<keyword evidence="3" id="KW-1185">Reference proteome</keyword>
<protein>
    <recommendedName>
        <fullName evidence="4">Protein mms22</fullName>
    </recommendedName>
</protein>
<feature type="compositionally biased region" description="Polar residues" evidence="1">
    <location>
        <begin position="819"/>
        <end position="848"/>
    </location>
</feature>
<feature type="compositionally biased region" description="Basic and acidic residues" evidence="1">
    <location>
        <begin position="262"/>
        <end position="277"/>
    </location>
</feature>
<reference evidence="3" key="1">
    <citation type="submission" date="2019-06" db="EMBL/GenBank/DDBJ databases">
        <authorList>
            <person name="Broberg M."/>
        </authorList>
    </citation>
    <scope>NUCLEOTIDE SEQUENCE [LARGE SCALE GENOMIC DNA]</scope>
</reference>
<feature type="compositionally biased region" description="Polar residues" evidence="1">
    <location>
        <begin position="367"/>
        <end position="385"/>
    </location>
</feature>
<dbReference type="PANTHER" id="PTHR28122">
    <property type="entry name" value="E3 UBIQUITIN-PROTEIN LIGASE SUBSTRATE RECEPTOR MMS22"/>
    <property type="match status" value="1"/>
</dbReference>
<organism evidence="2 3">
    <name type="scientific">Clonostachys solani</name>
    <dbReference type="NCBI Taxonomy" id="160281"/>
    <lineage>
        <taxon>Eukaryota</taxon>
        <taxon>Fungi</taxon>
        <taxon>Dikarya</taxon>
        <taxon>Ascomycota</taxon>
        <taxon>Pezizomycotina</taxon>
        <taxon>Sordariomycetes</taxon>
        <taxon>Hypocreomycetidae</taxon>
        <taxon>Hypocreales</taxon>
        <taxon>Bionectriaceae</taxon>
        <taxon>Clonostachys</taxon>
    </lineage>
</organism>
<feature type="compositionally biased region" description="Basic residues" evidence="1">
    <location>
        <begin position="455"/>
        <end position="464"/>
    </location>
</feature>
<feature type="compositionally biased region" description="Acidic residues" evidence="1">
    <location>
        <begin position="9"/>
        <end position="19"/>
    </location>
</feature>
<evidence type="ECO:0000313" key="2">
    <source>
        <dbReference type="EMBL" id="CAH0050051.1"/>
    </source>
</evidence>
<evidence type="ECO:0008006" key="4">
    <source>
        <dbReference type="Google" id="ProtNLM"/>
    </source>
</evidence>
<dbReference type="EMBL" id="CABFOC020000035">
    <property type="protein sequence ID" value="CAH0050051.1"/>
    <property type="molecule type" value="Genomic_DNA"/>
</dbReference>
<reference evidence="2 3" key="2">
    <citation type="submission" date="2021-10" db="EMBL/GenBank/DDBJ databases">
        <authorList>
            <person name="Piombo E."/>
        </authorList>
    </citation>
    <scope>NUCLEOTIDE SEQUENCE [LARGE SCALE GENOMIC DNA]</scope>
</reference>
<dbReference type="Proteomes" id="UP000775872">
    <property type="component" value="Unassembled WGS sequence"/>
</dbReference>